<dbReference type="InterPro" id="IPR023485">
    <property type="entry name" value="Ptyr_pPase"/>
</dbReference>
<comment type="caution">
    <text evidence="7">The sequence shown here is derived from an EMBL/GenBank/DDBJ whole genome shotgun (WGS) entry which is preliminary data.</text>
</comment>
<keyword evidence="8" id="KW-1185">Reference proteome</keyword>
<gene>
    <name evidence="7" type="ORF">CLV44_10535</name>
</gene>
<dbReference type="PANTHER" id="PTHR11717">
    <property type="entry name" value="LOW MOLECULAR WEIGHT PROTEIN TYROSINE PHOSPHATASE"/>
    <property type="match status" value="1"/>
</dbReference>
<evidence type="ECO:0000256" key="5">
    <source>
        <dbReference type="PIRSR" id="PIRSR617867-1"/>
    </source>
</evidence>
<dbReference type="FunFam" id="3.40.50.2300:FF:000113">
    <property type="entry name" value="Low molecular weight protein-tyrosine-phosphatase"/>
    <property type="match status" value="1"/>
</dbReference>
<dbReference type="PANTHER" id="PTHR11717:SF7">
    <property type="entry name" value="LOW MOLECULAR WEIGHT PHOSPHOTYROSINE PROTEIN PHOSPHATASE"/>
    <property type="match status" value="1"/>
</dbReference>
<dbReference type="GO" id="GO:0004725">
    <property type="term" value="F:protein tyrosine phosphatase activity"/>
    <property type="evidence" value="ECO:0007669"/>
    <property type="project" value="UniProtKB-EC"/>
</dbReference>
<protein>
    <recommendedName>
        <fullName evidence="2">protein-tyrosine-phosphatase</fullName>
        <ecNumber evidence="2">3.1.3.48</ecNumber>
    </recommendedName>
</protein>
<reference evidence="7 8" key="1">
    <citation type="submission" date="2018-03" db="EMBL/GenBank/DDBJ databases">
        <title>Genomic Encyclopedia of Archaeal and Bacterial Type Strains, Phase II (KMG-II): from individual species to whole genera.</title>
        <authorList>
            <person name="Goeker M."/>
        </authorList>
    </citation>
    <scope>NUCLEOTIDE SEQUENCE [LARGE SCALE GENOMIC DNA]</scope>
    <source>
        <strain evidence="7 8">DSM 17586</strain>
    </source>
</reference>
<dbReference type="SUPFAM" id="SSF52788">
    <property type="entry name" value="Phosphotyrosine protein phosphatases I"/>
    <property type="match status" value="1"/>
</dbReference>
<feature type="domain" description="Phosphotyrosine protein phosphatase I" evidence="6">
    <location>
        <begin position="5"/>
        <end position="155"/>
    </location>
</feature>
<keyword evidence="4" id="KW-0904">Protein phosphatase</keyword>
<name>A0A2P8F0B8_9GAMM</name>
<sequence length="162" mass="17989">MKKQTSILFVCLGNICRSPTAHGVFEQMVQAHDMGDRLLIDSAGTAAYHIGKAPDPRTRAAASRRGYDLEHLRARAVDTSDFERFDYVLAMDAANLRELRSLCPGDFGGHLGLFLEFAEGSKLKEVPDPYYTAGERGFDEVLDLVELASQGLYRHLQQEGRA</sequence>
<organism evidence="7 8">
    <name type="scientific">Marinobacterium halophilum</name>
    <dbReference type="NCBI Taxonomy" id="267374"/>
    <lineage>
        <taxon>Bacteria</taxon>
        <taxon>Pseudomonadati</taxon>
        <taxon>Pseudomonadota</taxon>
        <taxon>Gammaproteobacteria</taxon>
        <taxon>Oceanospirillales</taxon>
        <taxon>Oceanospirillaceae</taxon>
        <taxon>Marinobacterium</taxon>
    </lineage>
</organism>
<dbReference type="Gene3D" id="3.40.50.2300">
    <property type="match status" value="1"/>
</dbReference>
<dbReference type="AlphaFoldDB" id="A0A2P8F0B8"/>
<evidence type="ECO:0000256" key="4">
    <source>
        <dbReference type="ARBA" id="ARBA00022912"/>
    </source>
</evidence>
<dbReference type="SMART" id="SM00226">
    <property type="entry name" value="LMWPc"/>
    <property type="match status" value="1"/>
</dbReference>
<evidence type="ECO:0000259" key="6">
    <source>
        <dbReference type="SMART" id="SM00226"/>
    </source>
</evidence>
<feature type="active site" description="Nucleophile" evidence="5">
    <location>
        <position position="11"/>
    </location>
</feature>
<accession>A0A2P8F0B8</accession>
<evidence type="ECO:0000256" key="3">
    <source>
        <dbReference type="ARBA" id="ARBA00022801"/>
    </source>
</evidence>
<evidence type="ECO:0000313" key="7">
    <source>
        <dbReference type="EMBL" id="PSL15141.1"/>
    </source>
</evidence>
<dbReference type="Proteomes" id="UP000242133">
    <property type="component" value="Unassembled WGS sequence"/>
</dbReference>
<dbReference type="InterPro" id="IPR036196">
    <property type="entry name" value="Ptyr_pPase_sf"/>
</dbReference>
<dbReference type="PRINTS" id="PR00719">
    <property type="entry name" value="LMWPTPASE"/>
</dbReference>
<proteinExistence type="inferred from homology"/>
<comment type="similarity">
    <text evidence="1">Belongs to the low molecular weight phosphotyrosine protein phosphatase family.</text>
</comment>
<dbReference type="CDD" id="cd16343">
    <property type="entry name" value="LMWPTP"/>
    <property type="match status" value="1"/>
</dbReference>
<dbReference type="Pfam" id="PF01451">
    <property type="entry name" value="LMWPc"/>
    <property type="match status" value="1"/>
</dbReference>
<dbReference type="EMBL" id="PYGI01000005">
    <property type="protein sequence ID" value="PSL15141.1"/>
    <property type="molecule type" value="Genomic_DNA"/>
</dbReference>
<dbReference type="RefSeq" id="WP_245912604.1">
    <property type="nucleotide sequence ID" value="NZ_PYGI01000005.1"/>
</dbReference>
<feature type="active site" evidence="5">
    <location>
        <position position="17"/>
    </location>
</feature>
<dbReference type="EC" id="3.1.3.48" evidence="2"/>
<evidence type="ECO:0000256" key="2">
    <source>
        <dbReference type="ARBA" id="ARBA00013064"/>
    </source>
</evidence>
<keyword evidence="3" id="KW-0378">Hydrolase</keyword>
<evidence type="ECO:0000256" key="1">
    <source>
        <dbReference type="ARBA" id="ARBA00011063"/>
    </source>
</evidence>
<dbReference type="InterPro" id="IPR017867">
    <property type="entry name" value="Tyr_phospatase_low_mol_wt"/>
</dbReference>
<dbReference type="InterPro" id="IPR050438">
    <property type="entry name" value="LMW_PTPase"/>
</dbReference>
<evidence type="ECO:0000313" key="8">
    <source>
        <dbReference type="Proteomes" id="UP000242133"/>
    </source>
</evidence>
<feature type="active site" description="Proton donor" evidence="5">
    <location>
        <position position="128"/>
    </location>
</feature>